<dbReference type="AlphaFoldDB" id="A0A6J8CNW9"/>
<dbReference type="Proteomes" id="UP000507470">
    <property type="component" value="Unassembled WGS sequence"/>
</dbReference>
<dbReference type="InterPro" id="IPR031793">
    <property type="entry name" value="KICSTOR_ITFG2"/>
</dbReference>
<dbReference type="InterPro" id="IPR028994">
    <property type="entry name" value="Integrin_alpha_N"/>
</dbReference>
<dbReference type="Pfam" id="PF15907">
    <property type="entry name" value="Itfg2"/>
    <property type="match status" value="2"/>
</dbReference>
<organism evidence="1 2">
    <name type="scientific">Mytilus coruscus</name>
    <name type="common">Sea mussel</name>
    <dbReference type="NCBI Taxonomy" id="42192"/>
    <lineage>
        <taxon>Eukaryota</taxon>
        <taxon>Metazoa</taxon>
        <taxon>Spiralia</taxon>
        <taxon>Lophotrochozoa</taxon>
        <taxon>Mollusca</taxon>
        <taxon>Bivalvia</taxon>
        <taxon>Autobranchia</taxon>
        <taxon>Pteriomorphia</taxon>
        <taxon>Mytilida</taxon>
        <taxon>Mytiloidea</taxon>
        <taxon>Mytilidae</taxon>
        <taxon>Mytilinae</taxon>
        <taxon>Mytilus</taxon>
    </lineage>
</organism>
<dbReference type="EMBL" id="CACVKT020005825">
    <property type="protein sequence ID" value="CAC5398148.1"/>
    <property type="molecule type" value="Genomic_DNA"/>
</dbReference>
<dbReference type="GO" id="GO:0032006">
    <property type="term" value="P:regulation of TOR signaling"/>
    <property type="evidence" value="ECO:0007669"/>
    <property type="project" value="TreeGrafter"/>
</dbReference>
<name>A0A6J8CNW9_MYTCO</name>
<dbReference type="OrthoDB" id="9996127at2759"/>
<evidence type="ECO:0000313" key="1">
    <source>
        <dbReference type="EMBL" id="CAC5398148.1"/>
    </source>
</evidence>
<dbReference type="PANTHER" id="PTHR16317:SF1">
    <property type="entry name" value="KICSTOR COMPLEX PROTEIN ITFG2"/>
    <property type="match status" value="1"/>
</dbReference>
<dbReference type="SUPFAM" id="SSF69318">
    <property type="entry name" value="Integrin alpha N-terminal domain"/>
    <property type="match status" value="1"/>
</dbReference>
<protein>
    <submittedName>
        <fullName evidence="1">ITFG2</fullName>
    </submittedName>
</protein>
<accession>A0A6J8CNW9</accession>
<dbReference type="PANTHER" id="PTHR16317">
    <property type="entry name" value="INTEGRIN ALPHA REPEAT DOMAIN-CONTAINING"/>
    <property type="match status" value="1"/>
</dbReference>
<evidence type="ECO:0000313" key="2">
    <source>
        <dbReference type="Proteomes" id="UP000507470"/>
    </source>
</evidence>
<sequence length="470" mass="52382">MWRTVSFVERIEVDFVGNLFNQAILLGDVDNDQVQDKANELIVGNTEGDLHIFRGTYSSPWRKCSDLGMLTCIGIGDVCNKGKNTLLALTAEGWCYLFEVVAEVKKDESKTETDAEDENKIILKPHYTQHLPANGKSLLIADVDGDGQIEIVVAYADRVVRCFRWKQDSASDMLEVGSSTGNLIQISQWQLSGQIGSLTVNLSEEGKPELLVAQPGGTYVKLCLTVVTGGESPGQSESTFVEERLGSARIRNSMITTEIVGGINKGNRGKAGGGTFYALSTLDGTLILIENKEILWSLQVDHQLFALTKLDVTGNGTEEVVCCGWDGQTYIVNHTRDVVRYQFEENVTAFTAGLYSVNQKDNVPSFVYATFNNKLSIFSSVFCLYSVNQKDNVPSFVYATFNNKIFIYYNITLPRVESTNLIEVMDKMEETHELLTKLNITDPDTSQLRELYHWLLYGWKPDLSAEDDKT</sequence>
<gene>
    <name evidence="1" type="ORF">MCOR_32535</name>
</gene>
<proteinExistence type="predicted"/>
<keyword evidence="2" id="KW-1185">Reference proteome</keyword>
<reference evidence="1 2" key="1">
    <citation type="submission" date="2020-06" db="EMBL/GenBank/DDBJ databases">
        <authorList>
            <person name="Li R."/>
            <person name="Bekaert M."/>
        </authorList>
    </citation>
    <scope>NUCLEOTIDE SEQUENCE [LARGE SCALE GENOMIC DNA]</scope>
    <source>
        <strain evidence="2">wild</strain>
    </source>
</reference>